<evidence type="ECO:0000259" key="6">
    <source>
        <dbReference type="Pfam" id="PF01764"/>
    </source>
</evidence>
<comment type="catalytic activity">
    <reaction evidence="4">
        <text>a monoacylglycerol + H2O = glycerol + a fatty acid + H(+)</text>
        <dbReference type="Rhea" id="RHEA:15245"/>
        <dbReference type="ChEBI" id="CHEBI:15377"/>
        <dbReference type="ChEBI" id="CHEBI:15378"/>
        <dbReference type="ChEBI" id="CHEBI:17408"/>
        <dbReference type="ChEBI" id="CHEBI:17754"/>
        <dbReference type="ChEBI" id="CHEBI:28868"/>
    </reaction>
</comment>
<feature type="chain" id="PRO_5005201717" evidence="5">
    <location>
        <begin position="21"/>
        <end position="308"/>
    </location>
</feature>
<accession>A0A0H2R6H2</accession>
<organism evidence="7 8">
    <name type="scientific">Schizopora paradoxa</name>
    <dbReference type="NCBI Taxonomy" id="27342"/>
    <lineage>
        <taxon>Eukaryota</taxon>
        <taxon>Fungi</taxon>
        <taxon>Dikarya</taxon>
        <taxon>Basidiomycota</taxon>
        <taxon>Agaricomycotina</taxon>
        <taxon>Agaricomycetes</taxon>
        <taxon>Hymenochaetales</taxon>
        <taxon>Schizoporaceae</taxon>
        <taxon>Schizopora</taxon>
    </lineage>
</organism>
<reference evidence="7 8" key="1">
    <citation type="submission" date="2015-04" db="EMBL/GenBank/DDBJ databases">
        <title>Complete genome sequence of Schizopora paradoxa KUC8140, a cosmopolitan wood degrader in East Asia.</title>
        <authorList>
            <consortium name="DOE Joint Genome Institute"/>
            <person name="Min B."/>
            <person name="Park H."/>
            <person name="Jang Y."/>
            <person name="Kim J.-J."/>
            <person name="Kim K.H."/>
            <person name="Pangilinan J."/>
            <person name="Lipzen A."/>
            <person name="Riley R."/>
            <person name="Grigoriev I.V."/>
            <person name="Spatafora J.W."/>
            <person name="Choi I.-G."/>
        </authorList>
    </citation>
    <scope>NUCLEOTIDE SEQUENCE [LARGE SCALE GENOMIC DNA]</scope>
    <source>
        <strain evidence="7 8">KUC8140</strain>
    </source>
</reference>
<dbReference type="PANTHER" id="PTHR45856">
    <property type="entry name" value="ALPHA/BETA-HYDROLASES SUPERFAMILY PROTEIN"/>
    <property type="match status" value="1"/>
</dbReference>
<dbReference type="InterPro" id="IPR029058">
    <property type="entry name" value="AB_hydrolase_fold"/>
</dbReference>
<evidence type="ECO:0000313" key="7">
    <source>
        <dbReference type="EMBL" id="KLO07429.1"/>
    </source>
</evidence>
<dbReference type="Proteomes" id="UP000053477">
    <property type="component" value="Unassembled WGS sequence"/>
</dbReference>
<dbReference type="SUPFAM" id="SSF53474">
    <property type="entry name" value="alpha/beta-Hydrolases"/>
    <property type="match status" value="1"/>
</dbReference>
<evidence type="ECO:0000256" key="1">
    <source>
        <dbReference type="ARBA" id="ARBA00023157"/>
    </source>
</evidence>
<evidence type="ECO:0000256" key="2">
    <source>
        <dbReference type="ARBA" id="ARBA00043996"/>
    </source>
</evidence>
<proteinExistence type="inferred from homology"/>
<feature type="signal peptide" evidence="5">
    <location>
        <begin position="1"/>
        <end position="20"/>
    </location>
</feature>
<dbReference type="PANTHER" id="PTHR45856:SF25">
    <property type="entry name" value="FUNGAL LIPASE-LIKE DOMAIN-CONTAINING PROTEIN"/>
    <property type="match status" value="1"/>
</dbReference>
<dbReference type="EMBL" id="KQ086140">
    <property type="protein sequence ID" value="KLO07429.1"/>
    <property type="molecule type" value="Genomic_DNA"/>
</dbReference>
<gene>
    <name evidence="7" type="ORF">SCHPADRAFT_650115</name>
</gene>
<dbReference type="CDD" id="cd00519">
    <property type="entry name" value="Lipase_3"/>
    <property type="match status" value="1"/>
</dbReference>
<dbReference type="Gene3D" id="3.40.50.1820">
    <property type="entry name" value="alpha/beta hydrolase"/>
    <property type="match status" value="1"/>
</dbReference>
<dbReference type="GO" id="GO:0006629">
    <property type="term" value="P:lipid metabolic process"/>
    <property type="evidence" value="ECO:0007669"/>
    <property type="project" value="InterPro"/>
</dbReference>
<feature type="domain" description="Fungal lipase-type" evidence="6">
    <location>
        <begin position="105"/>
        <end position="248"/>
    </location>
</feature>
<sequence length="308" mass="32445">MIHSFLSTLIFCALISVVTAAPSLQRRQAITTISTTKRASFKPYSFYASTAYCQPAKTLTWKCGANCKANPSFEPVASGGDGSDTPFWYVGFDPTLNTVISAHEGTNTSSILSLLTDANVAFTNLDSKLFPGVPAAVQVHSGFAASQAQTAHSILAAVKSTLSTFASTSPSVTVVGHSLGAAISLLDAVYLPLHLPSGTQIKYIGYGLPRVGNQNFANYVDNHITALNGGQGLTRINNREDPIPINPGMFLGFHHPSGELHIQDSGDWDACPGQDNPSTLCIVGDVPSDVQGNLTNHDGPYNGVTMGC</sequence>
<dbReference type="Pfam" id="PF01764">
    <property type="entry name" value="Lipase_3"/>
    <property type="match status" value="1"/>
</dbReference>
<keyword evidence="5" id="KW-0732">Signal</keyword>
<comment type="catalytic activity">
    <reaction evidence="3">
        <text>a diacylglycerol + H2O = a monoacylglycerol + a fatty acid + H(+)</text>
        <dbReference type="Rhea" id="RHEA:32731"/>
        <dbReference type="ChEBI" id="CHEBI:15377"/>
        <dbReference type="ChEBI" id="CHEBI:15378"/>
        <dbReference type="ChEBI" id="CHEBI:17408"/>
        <dbReference type="ChEBI" id="CHEBI:18035"/>
        <dbReference type="ChEBI" id="CHEBI:28868"/>
    </reaction>
</comment>
<dbReference type="InterPro" id="IPR002921">
    <property type="entry name" value="Fungal_lipase-type"/>
</dbReference>
<name>A0A0H2R6H2_9AGAM</name>
<evidence type="ECO:0000256" key="5">
    <source>
        <dbReference type="SAM" id="SignalP"/>
    </source>
</evidence>
<dbReference type="OrthoDB" id="426718at2759"/>
<protein>
    <submittedName>
        <fullName evidence="7">Lipase</fullName>
    </submittedName>
</protein>
<keyword evidence="8" id="KW-1185">Reference proteome</keyword>
<keyword evidence="1" id="KW-1015">Disulfide bond</keyword>
<evidence type="ECO:0000256" key="3">
    <source>
        <dbReference type="ARBA" id="ARBA00047591"/>
    </source>
</evidence>
<comment type="similarity">
    <text evidence="2">Belongs to the AB hydrolase superfamily. Lipase family. Class 3 subfamily.</text>
</comment>
<dbReference type="InParanoid" id="A0A0H2R6H2"/>
<evidence type="ECO:0000313" key="8">
    <source>
        <dbReference type="Proteomes" id="UP000053477"/>
    </source>
</evidence>
<evidence type="ECO:0000256" key="4">
    <source>
        <dbReference type="ARBA" id="ARBA00048461"/>
    </source>
</evidence>
<dbReference type="AlphaFoldDB" id="A0A0H2R6H2"/>
<dbReference type="InterPro" id="IPR051218">
    <property type="entry name" value="Sec_MonoDiacylglyc_Lipase"/>
</dbReference>